<sequence>MAEPYEGRFTPTFRKQEHKMRHSVNKMLHRRIPVRAIATMALAAGVSSCARVPEVSSVAEYNPMTPFKQSCTAAHPQYGSNFAFARIDIEGSVYRQTPNGTPAILIKHVRSTPLKDLGWFAGQPSSELDIYTSSDSSLENIKTPTNGQETRYGGLFMYIAPNGYLPWGTATVYYIEAGLKKSATCNIPAKYI</sequence>
<proteinExistence type="predicted"/>
<organism evidence="1 2">
    <name type="scientific">Pseudomonas fluorescens</name>
    <dbReference type="NCBI Taxonomy" id="294"/>
    <lineage>
        <taxon>Bacteria</taxon>
        <taxon>Pseudomonadati</taxon>
        <taxon>Pseudomonadota</taxon>
        <taxon>Gammaproteobacteria</taxon>
        <taxon>Pseudomonadales</taxon>
        <taxon>Pseudomonadaceae</taxon>
        <taxon>Pseudomonas</taxon>
    </lineage>
</organism>
<protein>
    <submittedName>
        <fullName evidence="1">Uncharacterized protein</fullName>
    </submittedName>
</protein>
<dbReference type="AlphaFoldDB" id="A0A5E6RN66"/>
<evidence type="ECO:0000313" key="1">
    <source>
        <dbReference type="EMBL" id="VVM66285.1"/>
    </source>
</evidence>
<accession>A0A5E6RN66</accession>
<dbReference type="Proteomes" id="UP000326729">
    <property type="component" value="Unassembled WGS sequence"/>
</dbReference>
<name>A0A5E6RN66_PSEFL</name>
<evidence type="ECO:0000313" key="2">
    <source>
        <dbReference type="Proteomes" id="UP000326729"/>
    </source>
</evidence>
<reference evidence="1 2" key="1">
    <citation type="submission" date="2019-09" db="EMBL/GenBank/DDBJ databases">
        <authorList>
            <person name="Chandra G."/>
            <person name="Truman W A."/>
        </authorList>
    </citation>
    <scope>NUCLEOTIDE SEQUENCE [LARGE SCALE GENOMIC DNA]</scope>
    <source>
        <strain evidence="1">PS659</strain>
    </source>
</reference>
<gene>
    <name evidence="1" type="ORF">PS659_01576</name>
</gene>
<dbReference type="EMBL" id="CABVGY010000007">
    <property type="protein sequence ID" value="VVM66285.1"/>
    <property type="molecule type" value="Genomic_DNA"/>
</dbReference>